<dbReference type="GO" id="GO:0003747">
    <property type="term" value="F:translation release factor activity"/>
    <property type="evidence" value="ECO:0007669"/>
    <property type="project" value="InterPro"/>
</dbReference>
<reference evidence="6" key="1">
    <citation type="submission" date="2022-10" db="EMBL/GenBank/DDBJ databases">
        <authorList>
            <person name="Chen Y."/>
            <person name="Dougan E. K."/>
            <person name="Chan C."/>
            <person name="Rhodes N."/>
            <person name="Thang M."/>
        </authorList>
    </citation>
    <scope>NUCLEOTIDE SEQUENCE</scope>
</reference>
<dbReference type="OrthoDB" id="407355at2759"/>
<dbReference type="InterPro" id="IPR002509">
    <property type="entry name" value="NODB_dom"/>
</dbReference>
<dbReference type="EMBL" id="CAMXCT010003301">
    <property type="protein sequence ID" value="CAI4003589.1"/>
    <property type="molecule type" value="Genomic_DNA"/>
</dbReference>
<evidence type="ECO:0000313" key="6">
    <source>
        <dbReference type="EMBL" id="CAI4003589.1"/>
    </source>
</evidence>
<accession>A0A9P1D4B5</accession>
<name>A0A9P1D4B5_9DINO</name>
<dbReference type="GO" id="GO:0016810">
    <property type="term" value="F:hydrolase activity, acting on carbon-nitrogen (but not peptide) bonds"/>
    <property type="evidence" value="ECO:0007669"/>
    <property type="project" value="InterPro"/>
</dbReference>
<dbReference type="Pfam" id="PF01522">
    <property type="entry name" value="Polysacc_deac_1"/>
    <property type="match status" value="1"/>
</dbReference>
<dbReference type="GO" id="GO:0005975">
    <property type="term" value="P:carbohydrate metabolic process"/>
    <property type="evidence" value="ECO:0007669"/>
    <property type="project" value="InterPro"/>
</dbReference>
<dbReference type="SUPFAM" id="SSF88713">
    <property type="entry name" value="Glycoside hydrolase/deacetylase"/>
    <property type="match status" value="1"/>
</dbReference>
<dbReference type="SUPFAM" id="SSF75620">
    <property type="entry name" value="Release factor"/>
    <property type="match status" value="1"/>
</dbReference>
<dbReference type="AlphaFoldDB" id="A0A9P1D4B5"/>
<evidence type="ECO:0000256" key="2">
    <source>
        <dbReference type="ARBA" id="ARBA00022481"/>
    </source>
</evidence>
<keyword evidence="4" id="KW-0175">Coiled coil</keyword>
<reference evidence="7 8" key="2">
    <citation type="submission" date="2024-05" db="EMBL/GenBank/DDBJ databases">
        <authorList>
            <person name="Chen Y."/>
            <person name="Shah S."/>
            <person name="Dougan E. K."/>
            <person name="Thang M."/>
            <person name="Chan C."/>
        </authorList>
    </citation>
    <scope>NUCLEOTIDE SEQUENCE [LARGE SCALE GENOMIC DNA]</scope>
</reference>
<dbReference type="InterPro" id="IPR011330">
    <property type="entry name" value="Glyco_hydro/deAcase_b/a-brl"/>
</dbReference>
<feature type="domain" description="NodB homology" evidence="5">
    <location>
        <begin position="180"/>
        <end position="377"/>
    </location>
</feature>
<keyword evidence="8" id="KW-1185">Reference proteome</keyword>
<evidence type="ECO:0000313" key="7">
    <source>
        <dbReference type="EMBL" id="CAL4790901.1"/>
    </source>
</evidence>
<sequence>MAELSEILSRPWLERASAFWRSAGSFSWPVLFDAEGPPDFRASTWKLGYSMGSKLFWEDFEDQPQAEQRYRELWWSKVLFDPEGHVLKCCSAALDQKGVGVARLLLAARLTDLTDACPVTAMESGAVPFIPAERLPGVPQALQLLWENVVTRAAIQNSIEWFVGNSMCYFDVDRFPGVMNHVALTIDDVPCRLGPRNSMIKQVQKLLKSYQAQATFMLMGKFIPGNEADLVSLLKDGHEFGNHGLVDKSYSNDSREDFEVRQCQVAVDECSQRIRALHSAAGLSQEAVRWFRAPHGKLSAVMTEVLQRKGLTNVMCDTYACCPVIQDADFIGNFLGKQAEHGSIILIHMPERGFREWCLRGLEELLKQLKSRGLQPVSVGKLAQLAGDKKMSRWDVGATRRFEPSEAATGLMKTKPAYFNPVDIEAARLLIRQQVPSASAGVQASKKVAGWRSDLLEVVRQVPSDFTPAGRAAPVLESLRKLQLLEVQHAELLQQRDQESKATATAEEMRELMLLYDSELEAAESRLNGFSEMLEQELLIFQREELRGDRLEELDAAANGRDAVLELMPGVGGQEAALFTGELMNMYERFAEQRGWQFEVESLIEVQPEGAVNFASVRIAASNHDEENAPFGWLRHESGVHRVQRVPVTERKGRMQTSSVAVVLLPVAEEADVTLSPSEVRIEISKKSSGPGGQSVNAAHQAVRATHLPTGISVHCTSSQSQFENKTRALDMLRTKLLDQQLCARADFERSERKGQRGTKDRSEKIRTYNFQRDEVVELSQAKQEAWKSRTIDCPKIKVVQVTLQVTWSAYLAGRLERWG</sequence>
<dbReference type="Pfam" id="PF00472">
    <property type="entry name" value="RF-1"/>
    <property type="match status" value="1"/>
</dbReference>
<dbReference type="Gene3D" id="3.20.20.370">
    <property type="entry name" value="Glycoside hydrolase/deacetylase"/>
    <property type="match status" value="1"/>
</dbReference>
<feature type="coiled-coil region" evidence="4">
    <location>
        <begin position="482"/>
        <end position="526"/>
    </location>
</feature>
<organism evidence="6">
    <name type="scientific">Cladocopium goreaui</name>
    <dbReference type="NCBI Taxonomy" id="2562237"/>
    <lineage>
        <taxon>Eukaryota</taxon>
        <taxon>Sar</taxon>
        <taxon>Alveolata</taxon>
        <taxon>Dinophyceae</taxon>
        <taxon>Suessiales</taxon>
        <taxon>Symbiodiniaceae</taxon>
        <taxon>Cladocopium</taxon>
    </lineage>
</organism>
<evidence type="ECO:0000256" key="3">
    <source>
        <dbReference type="ARBA" id="ARBA00022917"/>
    </source>
</evidence>
<keyword evidence="3" id="KW-0648">Protein biosynthesis</keyword>
<dbReference type="PANTHER" id="PTHR43804:SF7">
    <property type="entry name" value="LD18447P"/>
    <property type="match status" value="1"/>
</dbReference>
<evidence type="ECO:0000313" key="8">
    <source>
        <dbReference type="Proteomes" id="UP001152797"/>
    </source>
</evidence>
<dbReference type="InterPro" id="IPR005139">
    <property type="entry name" value="PCRF"/>
</dbReference>
<comment type="similarity">
    <text evidence="1">Belongs to the prokaryotic/mitochondrial release factor family.</text>
</comment>
<keyword evidence="2" id="KW-0488">Methylation</keyword>
<evidence type="ECO:0000259" key="5">
    <source>
        <dbReference type="PROSITE" id="PS51677"/>
    </source>
</evidence>
<evidence type="ECO:0000256" key="1">
    <source>
        <dbReference type="ARBA" id="ARBA00010835"/>
    </source>
</evidence>
<dbReference type="SMART" id="SM00937">
    <property type="entry name" value="PCRF"/>
    <property type="match status" value="1"/>
</dbReference>
<dbReference type="Gene3D" id="3.30.70.1660">
    <property type="match status" value="1"/>
</dbReference>
<dbReference type="PROSITE" id="PS51677">
    <property type="entry name" value="NODB"/>
    <property type="match status" value="1"/>
</dbReference>
<dbReference type="PANTHER" id="PTHR43804">
    <property type="entry name" value="LD18447P"/>
    <property type="match status" value="1"/>
</dbReference>
<dbReference type="InterPro" id="IPR000352">
    <property type="entry name" value="Pep_chain_release_fac_I"/>
</dbReference>
<proteinExistence type="inferred from homology"/>
<evidence type="ECO:0000256" key="4">
    <source>
        <dbReference type="SAM" id="Coils"/>
    </source>
</evidence>
<dbReference type="GO" id="GO:0005737">
    <property type="term" value="C:cytoplasm"/>
    <property type="evidence" value="ECO:0007669"/>
    <property type="project" value="UniProtKB-ARBA"/>
</dbReference>
<dbReference type="InterPro" id="IPR050057">
    <property type="entry name" value="Prokaryotic/Mito_RF"/>
</dbReference>
<dbReference type="Proteomes" id="UP001152797">
    <property type="component" value="Unassembled WGS sequence"/>
</dbReference>
<dbReference type="EMBL" id="CAMXCT030003301">
    <property type="protein sequence ID" value="CAL4790901.1"/>
    <property type="molecule type" value="Genomic_DNA"/>
</dbReference>
<dbReference type="InterPro" id="IPR045853">
    <property type="entry name" value="Pep_chain_release_fac_I_sf"/>
</dbReference>
<protein>
    <submittedName>
        <fullName evidence="7">Peptide chain release factor 1 (RF-1)</fullName>
    </submittedName>
</protein>
<gene>
    <name evidence="6" type="ORF">C1SCF055_LOCUS29448</name>
</gene>
<dbReference type="EMBL" id="CAMXCT020003301">
    <property type="protein sequence ID" value="CAL1156964.1"/>
    <property type="molecule type" value="Genomic_DNA"/>
</dbReference>
<dbReference type="Pfam" id="PF03462">
    <property type="entry name" value="PCRF"/>
    <property type="match status" value="1"/>
</dbReference>
<dbReference type="Gene3D" id="3.30.160.20">
    <property type="match status" value="1"/>
</dbReference>
<comment type="caution">
    <text evidence="6">The sequence shown here is derived from an EMBL/GenBank/DDBJ whole genome shotgun (WGS) entry which is preliminary data.</text>
</comment>